<sequence length="268" mass="28329">MRINVTAPEGRARAAALVPTEATLVALTTAFRTLRKAAPRQPFATRRPGFPRPAGPSRWERGSDTPIVLVSGYLSPLGCWDALLPRLHANGYRNTICFPYDSLRAGIPEIAESLAVKVSDATRSAGSAGVHLIGYSMGGLIIRYAVQRLGLGLTGDPVSVTTVATPHRGTPLAYAGVGPAAQQMRVNSEFLRELPAMCSSGRVRWSLIGSPTDRVVPVSSATDGHHVDSLSLSGGGHLGILDSPQMADAVLNHLELFEFEQALAASCV</sequence>
<evidence type="ECO:0000313" key="4">
    <source>
        <dbReference type="Proteomes" id="UP001500909"/>
    </source>
</evidence>
<dbReference type="RefSeq" id="WP_346095295.1">
    <property type="nucleotide sequence ID" value="NZ_BAAABY010000023.1"/>
</dbReference>
<dbReference type="Gene3D" id="3.40.50.1820">
    <property type="entry name" value="alpha/beta hydrolase"/>
    <property type="match status" value="1"/>
</dbReference>
<dbReference type="Pfam" id="PF05057">
    <property type="entry name" value="DUF676"/>
    <property type="match status" value="1"/>
</dbReference>
<protein>
    <recommendedName>
        <fullName evidence="2">DUF676 domain-containing protein</fullName>
    </recommendedName>
</protein>
<comment type="caution">
    <text evidence="3">The sequence shown here is derived from an EMBL/GenBank/DDBJ whole genome shotgun (WGS) entry which is preliminary data.</text>
</comment>
<gene>
    <name evidence="3" type="ORF">GCM10010361_28390</name>
</gene>
<dbReference type="Proteomes" id="UP001500909">
    <property type="component" value="Unassembled WGS sequence"/>
</dbReference>
<reference evidence="3 4" key="1">
    <citation type="journal article" date="2019" name="Int. J. Syst. Evol. Microbiol.">
        <title>The Global Catalogue of Microorganisms (GCM) 10K type strain sequencing project: providing services to taxonomists for standard genome sequencing and annotation.</title>
        <authorList>
            <consortium name="The Broad Institute Genomics Platform"/>
            <consortium name="The Broad Institute Genome Sequencing Center for Infectious Disease"/>
            <person name="Wu L."/>
            <person name="Ma J."/>
        </authorList>
    </citation>
    <scope>NUCLEOTIDE SEQUENCE [LARGE SCALE GENOMIC DNA]</scope>
    <source>
        <strain evidence="3 4">JCM 4805</strain>
    </source>
</reference>
<keyword evidence="4" id="KW-1185">Reference proteome</keyword>
<dbReference type="SUPFAM" id="SSF53474">
    <property type="entry name" value="alpha/beta-Hydrolases"/>
    <property type="match status" value="1"/>
</dbReference>
<dbReference type="InterPro" id="IPR007751">
    <property type="entry name" value="DUF676_lipase-like"/>
</dbReference>
<feature type="region of interest" description="Disordered" evidence="1">
    <location>
        <begin position="42"/>
        <end position="61"/>
    </location>
</feature>
<dbReference type="InterPro" id="IPR029058">
    <property type="entry name" value="AB_hydrolase_fold"/>
</dbReference>
<organism evidence="3 4">
    <name type="scientific">Streptomyces olivaceiscleroticus</name>
    <dbReference type="NCBI Taxonomy" id="68245"/>
    <lineage>
        <taxon>Bacteria</taxon>
        <taxon>Bacillati</taxon>
        <taxon>Actinomycetota</taxon>
        <taxon>Actinomycetes</taxon>
        <taxon>Kitasatosporales</taxon>
        <taxon>Streptomycetaceae</taxon>
        <taxon>Streptomyces</taxon>
    </lineage>
</organism>
<dbReference type="PANTHER" id="PTHR37946:SF1">
    <property type="entry name" value="SLL1969 PROTEIN"/>
    <property type="match status" value="1"/>
</dbReference>
<proteinExistence type="predicted"/>
<evidence type="ECO:0000259" key="2">
    <source>
        <dbReference type="Pfam" id="PF05057"/>
    </source>
</evidence>
<name>A0ABN0ZY62_9ACTN</name>
<evidence type="ECO:0000313" key="3">
    <source>
        <dbReference type="EMBL" id="GAA0462852.1"/>
    </source>
</evidence>
<feature type="domain" description="DUF676" evidence="2">
    <location>
        <begin position="105"/>
        <end position="170"/>
    </location>
</feature>
<accession>A0ABN0ZY62</accession>
<evidence type="ECO:0000256" key="1">
    <source>
        <dbReference type="SAM" id="MobiDB-lite"/>
    </source>
</evidence>
<dbReference type="PANTHER" id="PTHR37946">
    <property type="entry name" value="SLL1969 PROTEIN"/>
    <property type="match status" value="1"/>
</dbReference>
<dbReference type="EMBL" id="BAAABY010000023">
    <property type="protein sequence ID" value="GAA0462852.1"/>
    <property type="molecule type" value="Genomic_DNA"/>
</dbReference>